<proteinExistence type="predicted"/>
<dbReference type="PANTHER" id="PTHR30535:SF4">
    <property type="entry name" value="HEMIN-BINDING PERIPLASMIC PROTEIN HMUT"/>
    <property type="match status" value="1"/>
</dbReference>
<dbReference type="PANTHER" id="PTHR30535">
    <property type="entry name" value="VITAMIN B12-BINDING PROTEIN"/>
    <property type="match status" value="1"/>
</dbReference>
<protein>
    <submittedName>
        <fullName evidence="3">Hemin ABC transporter substrate-binding protein</fullName>
    </submittedName>
</protein>
<dbReference type="OrthoDB" id="9797736at2"/>
<dbReference type="EMBL" id="SPQT01000020">
    <property type="protein sequence ID" value="TFV44024.1"/>
    <property type="molecule type" value="Genomic_DNA"/>
</dbReference>
<comment type="caution">
    <text evidence="3">The sequence shown here is derived from an EMBL/GenBank/DDBJ whole genome shotgun (WGS) entry which is preliminary data.</text>
</comment>
<feature type="domain" description="Fe/B12 periplasmic-binding" evidence="2">
    <location>
        <begin position="44"/>
        <end position="299"/>
    </location>
</feature>
<feature type="chain" id="PRO_5021223112" evidence="1">
    <location>
        <begin position="25"/>
        <end position="317"/>
    </location>
</feature>
<dbReference type="PROSITE" id="PS50983">
    <property type="entry name" value="FE_B12_PBP"/>
    <property type="match status" value="1"/>
</dbReference>
<name>A0A4Y9LNJ9_9BRAD</name>
<keyword evidence="4" id="KW-1185">Reference proteome</keyword>
<dbReference type="Proteomes" id="UP000297966">
    <property type="component" value="Unassembled WGS sequence"/>
</dbReference>
<accession>A0A4Y9LNJ9</accession>
<evidence type="ECO:0000256" key="1">
    <source>
        <dbReference type="SAM" id="SignalP"/>
    </source>
</evidence>
<sequence length="317" mass="33201">MTFCRTLTTFLFTGTIALASTAHAAGITVHDARNRDVTVADVARTVSIGGAITEILYALGLESRLVGVDTTSLYPAAALHDKPNVGYMRQISAEGVLGLNPTLILAIQGSGPRETMDILETAKVPLVLVPETFSEDGLIEKIRLVGHAMGVDARAECLSAAVGADLAQLRALRAKVKKPVRVMFVMSLQNGRAMVAGHKTAADEIIQLAGAANAVDDYDGYKIIGDEAIVAAKPDVVLSIERGKESLQADAVYAHPGFALTPVAANKSFITMDGLYLLGFGPRTAAAARDLSVKLYPALADQGGAFPSALSAANCRQ</sequence>
<dbReference type="InterPro" id="IPR050902">
    <property type="entry name" value="ABC_Transporter_SBP"/>
</dbReference>
<evidence type="ECO:0000259" key="2">
    <source>
        <dbReference type="PROSITE" id="PS50983"/>
    </source>
</evidence>
<dbReference type="Gene3D" id="3.40.50.1980">
    <property type="entry name" value="Nitrogenase molybdenum iron protein domain"/>
    <property type="match status" value="2"/>
</dbReference>
<reference evidence="3 4" key="1">
    <citation type="submission" date="2019-03" db="EMBL/GenBank/DDBJ databases">
        <title>Bradyrhizobium diversity isolated from nodules of Chamaecrista fasciculata.</title>
        <authorList>
            <person name="Klepa M.S."/>
            <person name="Urquiaga M.O."/>
            <person name="Hungria M."/>
            <person name="Delamuta J.R."/>
        </authorList>
    </citation>
    <scope>NUCLEOTIDE SEQUENCE [LARGE SCALE GENOMIC DNA]</scope>
    <source>
        <strain evidence="3 4">CNPSo 3448</strain>
    </source>
</reference>
<dbReference type="RefSeq" id="WP_135177094.1">
    <property type="nucleotide sequence ID" value="NZ_SPQT01000020.1"/>
</dbReference>
<evidence type="ECO:0000313" key="3">
    <source>
        <dbReference type="EMBL" id="TFV44024.1"/>
    </source>
</evidence>
<dbReference type="InterPro" id="IPR002491">
    <property type="entry name" value="ABC_transptr_periplasmic_BD"/>
</dbReference>
<organism evidence="3 4">
    <name type="scientific">Bradyrhizobium niftali</name>
    <dbReference type="NCBI Taxonomy" id="2560055"/>
    <lineage>
        <taxon>Bacteria</taxon>
        <taxon>Pseudomonadati</taxon>
        <taxon>Pseudomonadota</taxon>
        <taxon>Alphaproteobacteria</taxon>
        <taxon>Hyphomicrobiales</taxon>
        <taxon>Nitrobacteraceae</taxon>
        <taxon>Bradyrhizobium</taxon>
    </lineage>
</organism>
<dbReference type="CDD" id="cd01149">
    <property type="entry name" value="HutB"/>
    <property type="match status" value="1"/>
</dbReference>
<dbReference type="AlphaFoldDB" id="A0A4Y9LNJ9"/>
<keyword evidence="1" id="KW-0732">Signal</keyword>
<gene>
    <name evidence="3" type="ORF">E4K65_29295</name>
</gene>
<feature type="signal peptide" evidence="1">
    <location>
        <begin position="1"/>
        <end position="24"/>
    </location>
</feature>
<dbReference type="SUPFAM" id="SSF53807">
    <property type="entry name" value="Helical backbone' metal receptor"/>
    <property type="match status" value="1"/>
</dbReference>
<dbReference type="Pfam" id="PF01497">
    <property type="entry name" value="Peripla_BP_2"/>
    <property type="match status" value="1"/>
</dbReference>
<evidence type="ECO:0000313" key="4">
    <source>
        <dbReference type="Proteomes" id="UP000297966"/>
    </source>
</evidence>